<reference evidence="9 10" key="1">
    <citation type="journal article" date="2008" name="Nature">
        <title>The genome of the choanoflagellate Monosiga brevicollis and the origin of metazoans.</title>
        <authorList>
            <consortium name="JGI Sequencing"/>
            <person name="King N."/>
            <person name="Westbrook M.J."/>
            <person name="Young S.L."/>
            <person name="Kuo A."/>
            <person name="Abedin M."/>
            <person name="Chapman J."/>
            <person name="Fairclough S."/>
            <person name="Hellsten U."/>
            <person name="Isogai Y."/>
            <person name="Letunic I."/>
            <person name="Marr M."/>
            <person name="Pincus D."/>
            <person name="Putnam N."/>
            <person name="Rokas A."/>
            <person name="Wright K.J."/>
            <person name="Zuzow R."/>
            <person name="Dirks W."/>
            <person name="Good M."/>
            <person name="Goodstein D."/>
            <person name="Lemons D."/>
            <person name="Li W."/>
            <person name="Lyons J.B."/>
            <person name="Morris A."/>
            <person name="Nichols S."/>
            <person name="Richter D.J."/>
            <person name="Salamov A."/>
            <person name="Bork P."/>
            <person name="Lim W.A."/>
            <person name="Manning G."/>
            <person name="Miller W.T."/>
            <person name="McGinnis W."/>
            <person name="Shapiro H."/>
            <person name="Tjian R."/>
            <person name="Grigoriev I.V."/>
            <person name="Rokhsar D."/>
        </authorList>
    </citation>
    <scope>NUCLEOTIDE SEQUENCE [LARGE SCALE GENOMIC DNA]</scope>
    <source>
        <strain evidence="10">MX1 / ATCC 50154</strain>
    </source>
</reference>
<keyword evidence="1 7" id="KW-0723">Serine/threonine-protein kinase</keyword>
<dbReference type="Proteomes" id="UP000001357">
    <property type="component" value="Unassembled WGS sequence"/>
</dbReference>
<dbReference type="RefSeq" id="XP_001750038.1">
    <property type="nucleotide sequence ID" value="XM_001749986.1"/>
</dbReference>
<gene>
    <name evidence="9" type="ORF">MONBRDRAFT_34387</name>
</gene>
<evidence type="ECO:0000259" key="8">
    <source>
        <dbReference type="PROSITE" id="PS50011"/>
    </source>
</evidence>
<dbReference type="GO" id="GO:0004715">
    <property type="term" value="F:non-membrane spanning protein tyrosine kinase activity"/>
    <property type="evidence" value="ECO:0000318"/>
    <property type="project" value="GO_Central"/>
</dbReference>
<sequence>MALTAMMDGPATLSVASRFEIHQKVGAGATAVVYKAFDHELQQDVALKVINKSQHDFGSEIRAMARMRQVPHVCPLLDTSSIDGKPAMVLPLAKGTLFDFIKPTAAEDVSIASAHRWMRQLVAAARGVAEAGFVHGDIKPENCLITESGDLLLHDFGNIQPVGHVPQTIRVPGTQFYMAPEMLVRDSFDVAQDVWAIGLTWYAVLFADLPWNKACIHDIDYMRYVRTHALPGPTMDLLSDELVDLLERMLHPTRSSRATLDENFMLILSTTLLTQR</sequence>
<keyword evidence="10" id="KW-1185">Reference proteome</keyword>
<dbReference type="InterPro" id="IPR017441">
    <property type="entry name" value="Protein_kinase_ATP_BS"/>
</dbReference>
<keyword evidence="4" id="KW-0418">Kinase</keyword>
<feature type="domain" description="Protein kinase" evidence="8">
    <location>
        <begin position="19"/>
        <end position="272"/>
    </location>
</feature>
<evidence type="ECO:0000256" key="6">
    <source>
        <dbReference type="PROSITE-ProRule" id="PRU10141"/>
    </source>
</evidence>
<dbReference type="SUPFAM" id="SSF56112">
    <property type="entry name" value="Protein kinase-like (PK-like)"/>
    <property type="match status" value="1"/>
</dbReference>
<proteinExistence type="inferred from homology"/>
<keyword evidence="3 6" id="KW-0547">Nucleotide-binding</keyword>
<dbReference type="GeneID" id="5895230"/>
<evidence type="ECO:0000256" key="3">
    <source>
        <dbReference type="ARBA" id="ARBA00022741"/>
    </source>
</evidence>
<dbReference type="Pfam" id="PF00069">
    <property type="entry name" value="Pkinase"/>
    <property type="match status" value="1"/>
</dbReference>
<dbReference type="STRING" id="81824.A9VBC7"/>
<dbReference type="eggNOG" id="KOG0595">
    <property type="taxonomic scope" value="Eukaryota"/>
</dbReference>
<evidence type="ECO:0000313" key="10">
    <source>
        <dbReference type="Proteomes" id="UP000001357"/>
    </source>
</evidence>
<dbReference type="KEGG" id="mbr:MONBRDRAFT_34387"/>
<keyword evidence="5 6" id="KW-0067">ATP-binding</keyword>
<dbReference type="InterPro" id="IPR011009">
    <property type="entry name" value="Kinase-like_dom_sf"/>
</dbReference>
<dbReference type="PROSITE" id="PS00107">
    <property type="entry name" value="PROTEIN_KINASE_ATP"/>
    <property type="match status" value="1"/>
</dbReference>
<dbReference type="PANTHER" id="PTHR43895:SF150">
    <property type="entry name" value="SERINE_THREONINE-PROTEIN KINASE STK11"/>
    <property type="match status" value="1"/>
</dbReference>
<protein>
    <recommendedName>
        <fullName evidence="8">Protein kinase domain-containing protein</fullName>
    </recommendedName>
</protein>
<evidence type="ECO:0000256" key="7">
    <source>
        <dbReference type="RuleBase" id="RU000304"/>
    </source>
</evidence>
<evidence type="ECO:0000313" key="9">
    <source>
        <dbReference type="EMBL" id="EDQ85213.1"/>
    </source>
</evidence>
<accession>A9VBC7</accession>
<feature type="binding site" evidence="6">
    <location>
        <position position="48"/>
    </location>
    <ligand>
        <name>ATP</name>
        <dbReference type="ChEBI" id="CHEBI:30616"/>
    </ligand>
</feature>
<dbReference type="SMART" id="SM00220">
    <property type="entry name" value="S_TKc"/>
    <property type="match status" value="1"/>
</dbReference>
<dbReference type="PANTHER" id="PTHR43895">
    <property type="entry name" value="CALCIUM/CALMODULIN-DEPENDENT PROTEIN KINASE KINASE-RELATED"/>
    <property type="match status" value="1"/>
</dbReference>
<dbReference type="InParanoid" id="A9VBC7"/>
<dbReference type="GO" id="GO:0004674">
    <property type="term" value="F:protein serine/threonine kinase activity"/>
    <property type="evidence" value="ECO:0000318"/>
    <property type="project" value="GO_Central"/>
</dbReference>
<evidence type="ECO:0000256" key="5">
    <source>
        <dbReference type="ARBA" id="ARBA00022840"/>
    </source>
</evidence>
<dbReference type="PROSITE" id="PS50011">
    <property type="entry name" value="PROTEIN_KINASE_DOM"/>
    <property type="match status" value="1"/>
</dbReference>
<dbReference type="Gene3D" id="1.10.510.10">
    <property type="entry name" value="Transferase(Phosphotransferase) domain 1"/>
    <property type="match status" value="1"/>
</dbReference>
<comment type="similarity">
    <text evidence="7">Belongs to the protein kinase superfamily.</text>
</comment>
<keyword evidence="2" id="KW-0808">Transferase</keyword>
<evidence type="ECO:0000256" key="1">
    <source>
        <dbReference type="ARBA" id="ARBA00022527"/>
    </source>
</evidence>
<dbReference type="FunCoup" id="A9VBC7">
    <property type="interactions" value="139"/>
</dbReference>
<organism evidence="9 10">
    <name type="scientific">Monosiga brevicollis</name>
    <name type="common">Choanoflagellate</name>
    <dbReference type="NCBI Taxonomy" id="81824"/>
    <lineage>
        <taxon>Eukaryota</taxon>
        <taxon>Choanoflagellata</taxon>
        <taxon>Craspedida</taxon>
        <taxon>Salpingoecidae</taxon>
        <taxon>Monosiga</taxon>
    </lineage>
</organism>
<dbReference type="EMBL" id="CH991576">
    <property type="protein sequence ID" value="EDQ85213.1"/>
    <property type="molecule type" value="Genomic_DNA"/>
</dbReference>
<dbReference type="AlphaFoldDB" id="A9VBC7"/>
<evidence type="ECO:0000256" key="2">
    <source>
        <dbReference type="ARBA" id="ARBA00022679"/>
    </source>
</evidence>
<name>A9VBC7_MONBE</name>
<evidence type="ECO:0000256" key="4">
    <source>
        <dbReference type="ARBA" id="ARBA00022777"/>
    </source>
</evidence>
<dbReference type="PROSITE" id="PS00108">
    <property type="entry name" value="PROTEIN_KINASE_ST"/>
    <property type="match status" value="1"/>
</dbReference>
<dbReference type="InterPro" id="IPR000719">
    <property type="entry name" value="Prot_kinase_dom"/>
</dbReference>
<dbReference type="InterPro" id="IPR008271">
    <property type="entry name" value="Ser/Thr_kinase_AS"/>
</dbReference>
<dbReference type="GO" id="GO:0005524">
    <property type="term" value="F:ATP binding"/>
    <property type="evidence" value="ECO:0007669"/>
    <property type="project" value="UniProtKB-UniRule"/>
</dbReference>